<dbReference type="FunFam" id="3.40.50.720:FF:000039">
    <property type="entry name" value="Alcohol dehydrogenase AdhP"/>
    <property type="match status" value="1"/>
</dbReference>
<dbReference type="InterPro" id="IPR013149">
    <property type="entry name" value="ADH-like_C"/>
</dbReference>
<dbReference type="Pfam" id="PF00107">
    <property type="entry name" value="ADH_zinc_N"/>
    <property type="match status" value="1"/>
</dbReference>
<sequence>ADHHHLLTTFDMSQALPHPDSYTAFAFTEVGNGKLQKITVPWRDPTDNEVVVKVLACGVCGSDAVIPDGLYPSSFPRIPGHEIVGDIVALPASEKVWKLGQRVGGGWHGGHCHTCPRCRVGDFITCQHEDINGVFRDGGYAEYAILRSEAVITIPDGLDPVQAAPLLCAGITVYNSLRHMNAIPPDYVAVQGIGGLGHLALQIANAMGFRAVALSSGSSKEALARSLGAQEYIDGSKVDQAAALQALGGAKVIMCTAPNSAVMGKLLPGLAIDGTLLFIALAVEPITLAPVSLIGGRFCIRGWPSGHAADTEDCLAFAKAHNIKCMVEVFPLEKAQEAYDHRGSARFRAVVVPGL</sequence>
<dbReference type="InterPro" id="IPR011032">
    <property type="entry name" value="GroES-like_sf"/>
</dbReference>
<proteinExistence type="inferred from homology"/>
<dbReference type="OMA" id="TCQHEDI"/>
<dbReference type="Gene3D" id="3.40.50.720">
    <property type="entry name" value="NAD(P)-binding Rossmann-like Domain"/>
    <property type="match status" value="1"/>
</dbReference>
<dbReference type="STRING" id="154538.A0A1M2VI08"/>
<evidence type="ECO:0000256" key="1">
    <source>
        <dbReference type="ARBA" id="ARBA00001947"/>
    </source>
</evidence>
<dbReference type="Pfam" id="PF08240">
    <property type="entry name" value="ADH_N"/>
    <property type="match status" value="1"/>
</dbReference>
<keyword evidence="4" id="KW-0862">Zinc</keyword>
<dbReference type="SUPFAM" id="SSF50129">
    <property type="entry name" value="GroES-like"/>
    <property type="match status" value="1"/>
</dbReference>
<evidence type="ECO:0000313" key="9">
    <source>
        <dbReference type="Proteomes" id="UP000184267"/>
    </source>
</evidence>
<dbReference type="GO" id="GO:0004022">
    <property type="term" value="F:alcohol dehydrogenase (NAD+) activity"/>
    <property type="evidence" value="ECO:0007669"/>
    <property type="project" value="TreeGrafter"/>
</dbReference>
<keyword evidence="9" id="KW-1185">Reference proteome</keyword>
<accession>A0A1M2VI08</accession>
<dbReference type="InterPro" id="IPR036291">
    <property type="entry name" value="NAD(P)-bd_dom_sf"/>
</dbReference>
<dbReference type="GO" id="GO:0046872">
    <property type="term" value="F:metal ion binding"/>
    <property type="evidence" value="ECO:0007669"/>
    <property type="project" value="UniProtKB-KW"/>
</dbReference>
<protein>
    <submittedName>
        <fullName evidence="8">Alcohol dehydrogenase</fullName>
    </submittedName>
</protein>
<evidence type="ECO:0000313" key="8">
    <source>
        <dbReference type="EMBL" id="OJT07218.1"/>
    </source>
</evidence>
<evidence type="ECO:0000259" key="7">
    <source>
        <dbReference type="SMART" id="SM00829"/>
    </source>
</evidence>
<organism evidence="8 9">
    <name type="scientific">Trametes pubescens</name>
    <name type="common">White-rot fungus</name>
    <dbReference type="NCBI Taxonomy" id="154538"/>
    <lineage>
        <taxon>Eukaryota</taxon>
        <taxon>Fungi</taxon>
        <taxon>Dikarya</taxon>
        <taxon>Basidiomycota</taxon>
        <taxon>Agaricomycotina</taxon>
        <taxon>Agaricomycetes</taxon>
        <taxon>Polyporales</taxon>
        <taxon>Polyporaceae</taxon>
        <taxon>Trametes</taxon>
    </lineage>
</organism>
<evidence type="ECO:0000256" key="2">
    <source>
        <dbReference type="ARBA" id="ARBA00008072"/>
    </source>
</evidence>
<keyword evidence="6" id="KW-0520">NAD</keyword>
<dbReference type="PANTHER" id="PTHR42940">
    <property type="entry name" value="ALCOHOL DEHYDROGENASE 1-RELATED"/>
    <property type="match status" value="1"/>
</dbReference>
<feature type="domain" description="Enoyl reductase (ER)" evidence="7">
    <location>
        <begin position="33"/>
        <end position="351"/>
    </location>
</feature>
<dbReference type="Gene3D" id="3.90.180.10">
    <property type="entry name" value="Medium-chain alcohol dehydrogenases, catalytic domain"/>
    <property type="match status" value="1"/>
</dbReference>
<dbReference type="GO" id="GO:0005737">
    <property type="term" value="C:cytoplasm"/>
    <property type="evidence" value="ECO:0007669"/>
    <property type="project" value="TreeGrafter"/>
</dbReference>
<comment type="caution">
    <text evidence="8">The sequence shown here is derived from an EMBL/GenBank/DDBJ whole genome shotgun (WGS) entry which is preliminary data.</text>
</comment>
<gene>
    <name evidence="8" type="ORF">TRAPUB_1948</name>
</gene>
<dbReference type="SUPFAM" id="SSF51735">
    <property type="entry name" value="NAD(P)-binding Rossmann-fold domains"/>
    <property type="match status" value="1"/>
</dbReference>
<dbReference type="Proteomes" id="UP000184267">
    <property type="component" value="Unassembled WGS sequence"/>
</dbReference>
<keyword evidence="3" id="KW-0479">Metal-binding</keyword>
<name>A0A1M2VI08_TRAPU</name>
<dbReference type="EMBL" id="MNAD01001209">
    <property type="protein sequence ID" value="OJT07218.1"/>
    <property type="molecule type" value="Genomic_DNA"/>
</dbReference>
<evidence type="ECO:0000256" key="4">
    <source>
        <dbReference type="ARBA" id="ARBA00022833"/>
    </source>
</evidence>
<comment type="similarity">
    <text evidence="2">Belongs to the zinc-containing alcohol dehydrogenase family.</text>
</comment>
<reference evidence="8 9" key="1">
    <citation type="submission" date="2016-10" db="EMBL/GenBank/DDBJ databases">
        <title>Genome sequence of the basidiomycete white-rot fungus Trametes pubescens.</title>
        <authorList>
            <person name="Makela M.R."/>
            <person name="Granchi Z."/>
            <person name="Peng M."/>
            <person name="De Vries R.P."/>
            <person name="Grigoriev I."/>
            <person name="Riley R."/>
            <person name="Hilden K."/>
        </authorList>
    </citation>
    <scope>NUCLEOTIDE SEQUENCE [LARGE SCALE GENOMIC DNA]</scope>
    <source>
        <strain evidence="8 9">FBCC735</strain>
    </source>
</reference>
<keyword evidence="5" id="KW-0560">Oxidoreductase</keyword>
<dbReference type="InterPro" id="IPR020843">
    <property type="entry name" value="ER"/>
</dbReference>
<dbReference type="PANTHER" id="PTHR42940:SF7">
    <property type="entry name" value="ALCOHOL DEHYDROGENASE-LIKE N-TERMINAL DOMAIN-CONTAINING PROTEIN"/>
    <property type="match status" value="1"/>
</dbReference>
<dbReference type="SMART" id="SM00829">
    <property type="entry name" value="PKS_ER"/>
    <property type="match status" value="1"/>
</dbReference>
<feature type="non-terminal residue" evidence="8">
    <location>
        <position position="1"/>
    </location>
</feature>
<dbReference type="OrthoDB" id="1560166at2759"/>
<dbReference type="AlphaFoldDB" id="A0A1M2VI08"/>
<evidence type="ECO:0000256" key="5">
    <source>
        <dbReference type="ARBA" id="ARBA00023002"/>
    </source>
</evidence>
<evidence type="ECO:0000256" key="6">
    <source>
        <dbReference type="ARBA" id="ARBA00023027"/>
    </source>
</evidence>
<comment type="cofactor">
    <cofactor evidence="1">
        <name>Zn(2+)</name>
        <dbReference type="ChEBI" id="CHEBI:29105"/>
    </cofactor>
</comment>
<dbReference type="InterPro" id="IPR013154">
    <property type="entry name" value="ADH-like_N"/>
</dbReference>
<evidence type="ECO:0000256" key="3">
    <source>
        <dbReference type="ARBA" id="ARBA00022723"/>
    </source>
</evidence>